<evidence type="ECO:0000313" key="5">
    <source>
        <dbReference type="Proteomes" id="UP000325255"/>
    </source>
</evidence>
<organism evidence="4 5">
    <name type="scientific">Rhodovastum atsumiense</name>
    <dbReference type="NCBI Taxonomy" id="504468"/>
    <lineage>
        <taxon>Bacteria</taxon>
        <taxon>Pseudomonadati</taxon>
        <taxon>Pseudomonadota</taxon>
        <taxon>Alphaproteobacteria</taxon>
        <taxon>Acetobacterales</taxon>
        <taxon>Acetobacteraceae</taxon>
        <taxon>Rhodovastum</taxon>
    </lineage>
</organism>
<dbReference type="RefSeq" id="WP_150040392.1">
    <property type="nucleotide sequence ID" value="NZ_OW485601.1"/>
</dbReference>
<reference evidence="4 5" key="1">
    <citation type="submission" date="2019-09" db="EMBL/GenBank/DDBJ databases">
        <title>Genome sequence of Rhodovastum atsumiense, a diverse member of the Acetobacteraceae family of non-sulfur purple photosynthetic bacteria.</title>
        <authorList>
            <person name="Meyer T."/>
            <person name="Kyndt J."/>
        </authorList>
    </citation>
    <scope>NUCLEOTIDE SEQUENCE [LARGE SCALE GENOMIC DNA]</scope>
    <source>
        <strain evidence="4 5">DSM 21279</strain>
    </source>
</reference>
<dbReference type="CDD" id="cd03137">
    <property type="entry name" value="GATase1_AraC_1"/>
    <property type="match status" value="1"/>
</dbReference>
<dbReference type="SMART" id="SM00342">
    <property type="entry name" value="HTH_ARAC"/>
    <property type="match status" value="1"/>
</dbReference>
<dbReference type="InterPro" id="IPR018060">
    <property type="entry name" value="HTH_AraC"/>
</dbReference>
<keyword evidence="2" id="KW-0804">Transcription</keyword>
<dbReference type="AlphaFoldDB" id="A0A5M6IXL5"/>
<feature type="domain" description="HTH araC/xylS-type" evidence="3">
    <location>
        <begin position="229"/>
        <end position="328"/>
    </location>
</feature>
<dbReference type="InterPro" id="IPR052158">
    <property type="entry name" value="INH-QAR"/>
</dbReference>
<dbReference type="PROSITE" id="PS01124">
    <property type="entry name" value="HTH_ARAC_FAMILY_2"/>
    <property type="match status" value="1"/>
</dbReference>
<dbReference type="Pfam" id="PF01965">
    <property type="entry name" value="DJ-1_PfpI"/>
    <property type="match status" value="1"/>
</dbReference>
<accession>A0A5M6IXL5</accession>
<proteinExistence type="predicted"/>
<protein>
    <submittedName>
        <fullName evidence="4">Helix-turn-helix domain-containing protein</fullName>
    </submittedName>
</protein>
<dbReference type="PANTHER" id="PTHR43130">
    <property type="entry name" value="ARAC-FAMILY TRANSCRIPTIONAL REGULATOR"/>
    <property type="match status" value="1"/>
</dbReference>
<dbReference type="Proteomes" id="UP000325255">
    <property type="component" value="Unassembled WGS sequence"/>
</dbReference>
<keyword evidence="1" id="KW-0805">Transcription regulation</keyword>
<evidence type="ECO:0000313" key="4">
    <source>
        <dbReference type="EMBL" id="KAA5612577.1"/>
    </source>
</evidence>
<gene>
    <name evidence="4" type="ORF">F1189_08970</name>
</gene>
<sequence>MPSFPAKAAGPRRVLILTFPGALLLDIAGPAQVFETASRITAERQGSRAYEVVTVSLQGGDIATDTGIVIATLGRDAAGRADTLLVPGGGTVWVEEGNAALLGWIAAEAGQARRVASVCLGAFLLAAAGVLRGRRAVTHWHYCEQLQARYPDLRVEAEPIFVRDGTVWSSAGVSAGIDLALALVEEDLGHAVALEVAQRLVVFLKRPGGQAQFSRALAAQSADHAGDFEALHGWMAENLTADLRVEQLAARAGMSPRSFARLYVARTGTTPARAVEALRLEAARRLLTSEPDMPVAVVATRCGFGDDERMRRAFLRGLGVAPAEYRLRFGPATIRTALAPRPAAAARPVAAPPVPHR</sequence>
<dbReference type="Gene3D" id="3.40.50.880">
    <property type="match status" value="1"/>
</dbReference>
<dbReference type="GO" id="GO:0003700">
    <property type="term" value="F:DNA-binding transcription factor activity"/>
    <property type="evidence" value="ECO:0007669"/>
    <property type="project" value="InterPro"/>
</dbReference>
<dbReference type="PANTHER" id="PTHR43130:SF3">
    <property type="entry name" value="HTH-TYPE TRANSCRIPTIONAL REGULATOR RV1931C"/>
    <property type="match status" value="1"/>
</dbReference>
<comment type="caution">
    <text evidence="4">The sequence shown here is derived from an EMBL/GenBank/DDBJ whole genome shotgun (WGS) entry which is preliminary data.</text>
</comment>
<evidence type="ECO:0000259" key="3">
    <source>
        <dbReference type="PROSITE" id="PS01124"/>
    </source>
</evidence>
<dbReference type="SUPFAM" id="SSF46689">
    <property type="entry name" value="Homeodomain-like"/>
    <property type="match status" value="2"/>
</dbReference>
<dbReference type="OrthoDB" id="9793422at2"/>
<evidence type="ECO:0000256" key="2">
    <source>
        <dbReference type="ARBA" id="ARBA00023163"/>
    </source>
</evidence>
<name>A0A5M6IXL5_9PROT</name>
<dbReference type="InterPro" id="IPR002818">
    <property type="entry name" value="DJ-1/PfpI"/>
</dbReference>
<keyword evidence="5" id="KW-1185">Reference proteome</keyword>
<dbReference type="Pfam" id="PF12833">
    <property type="entry name" value="HTH_18"/>
    <property type="match status" value="1"/>
</dbReference>
<dbReference type="Gene3D" id="1.10.10.60">
    <property type="entry name" value="Homeodomain-like"/>
    <property type="match status" value="1"/>
</dbReference>
<dbReference type="InterPro" id="IPR009057">
    <property type="entry name" value="Homeodomain-like_sf"/>
</dbReference>
<dbReference type="EMBL" id="VWPK01000011">
    <property type="protein sequence ID" value="KAA5612577.1"/>
    <property type="molecule type" value="Genomic_DNA"/>
</dbReference>
<dbReference type="SUPFAM" id="SSF52317">
    <property type="entry name" value="Class I glutamine amidotransferase-like"/>
    <property type="match status" value="1"/>
</dbReference>
<dbReference type="GO" id="GO:0043565">
    <property type="term" value="F:sequence-specific DNA binding"/>
    <property type="evidence" value="ECO:0007669"/>
    <property type="project" value="InterPro"/>
</dbReference>
<evidence type="ECO:0000256" key="1">
    <source>
        <dbReference type="ARBA" id="ARBA00023015"/>
    </source>
</evidence>
<dbReference type="InterPro" id="IPR029062">
    <property type="entry name" value="Class_I_gatase-like"/>
</dbReference>